<name>A0A1C0AIP9_9ACTN</name>
<evidence type="ECO:0000313" key="1">
    <source>
        <dbReference type="EMBL" id="OCL31966.1"/>
    </source>
</evidence>
<protein>
    <submittedName>
        <fullName evidence="1">Uncharacterized protein</fullName>
    </submittedName>
</protein>
<dbReference type="Proteomes" id="UP000093501">
    <property type="component" value="Unassembled WGS sequence"/>
</dbReference>
<comment type="caution">
    <text evidence="1">The sequence shown here is derived from an EMBL/GenBank/DDBJ whole genome shotgun (WGS) entry which is preliminary data.</text>
</comment>
<accession>A0A1C0AIP9</accession>
<dbReference type="AlphaFoldDB" id="A0A1C0AIP9"/>
<evidence type="ECO:0000313" key="2">
    <source>
        <dbReference type="Proteomes" id="UP000093501"/>
    </source>
</evidence>
<gene>
    <name evidence="1" type="ORF">BCR15_07895</name>
</gene>
<dbReference type="Gene3D" id="3.90.470.20">
    <property type="entry name" value="4'-phosphopantetheinyl transferase domain"/>
    <property type="match status" value="1"/>
</dbReference>
<keyword evidence="2" id="KW-1185">Reference proteome</keyword>
<reference evidence="2" key="1">
    <citation type="submission" date="2016-07" db="EMBL/GenBank/DDBJ databases">
        <authorList>
            <person name="Florea S."/>
            <person name="Webb J.S."/>
            <person name="Jaromczyk J."/>
            <person name="Schardl C.L."/>
        </authorList>
    </citation>
    <scope>NUCLEOTIDE SEQUENCE [LARGE SCALE GENOMIC DNA]</scope>
    <source>
        <strain evidence="2">IPBSL-7</strain>
    </source>
</reference>
<organism evidence="1 2">
    <name type="scientific">Tessaracoccus lapidicaptus</name>
    <dbReference type="NCBI Taxonomy" id="1427523"/>
    <lineage>
        <taxon>Bacteria</taxon>
        <taxon>Bacillati</taxon>
        <taxon>Actinomycetota</taxon>
        <taxon>Actinomycetes</taxon>
        <taxon>Propionibacteriales</taxon>
        <taxon>Propionibacteriaceae</taxon>
        <taxon>Tessaracoccus</taxon>
    </lineage>
</organism>
<proteinExistence type="predicted"/>
<dbReference type="InterPro" id="IPR037143">
    <property type="entry name" value="4-PPantetheinyl_Trfase_dom_sf"/>
</dbReference>
<dbReference type="SUPFAM" id="SSF56214">
    <property type="entry name" value="4'-phosphopantetheinyl transferase"/>
    <property type="match status" value="1"/>
</dbReference>
<dbReference type="GO" id="GO:0000287">
    <property type="term" value="F:magnesium ion binding"/>
    <property type="evidence" value="ECO:0007669"/>
    <property type="project" value="InterPro"/>
</dbReference>
<dbReference type="GO" id="GO:0008897">
    <property type="term" value="F:holo-[acyl-carrier-protein] synthase activity"/>
    <property type="evidence" value="ECO:0007669"/>
    <property type="project" value="InterPro"/>
</dbReference>
<dbReference type="RefSeq" id="WP_068752314.1">
    <property type="nucleotide sequence ID" value="NZ_LR214441.1"/>
</dbReference>
<dbReference type="EMBL" id="MBQD01000024">
    <property type="protein sequence ID" value="OCL31966.1"/>
    <property type="molecule type" value="Genomic_DNA"/>
</dbReference>
<sequence>MVSIVDVWWADLRSADLRRADQLPPPERARVAELTTPADQGRRLVGALLLQSALRVARGLPSEATVGIDRTCDACGAQHGRPVAADGAGPHLTVSHSGLLIAVAACATAPVGIDVQRIGDAPDVAAWVALEARIKAGLAAGEGTELALAPPLPGYAAALAVGAAADVTVRLHLT</sequence>